<dbReference type="InterPro" id="IPR005183">
    <property type="entry name" value="DUF305_CopM-like"/>
</dbReference>
<evidence type="ECO:0000256" key="1">
    <source>
        <dbReference type="SAM" id="MobiDB-lite"/>
    </source>
</evidence>
<gene>
    <name evidence="4" type="ORF">ACFQ34_21585</name>
</gene>
<accession>A0ABW3VLT8</accession>
<reference evidence="5" key="1">
    <citation type="journal article" date="2019" name="Int. J. Syst. Evol. Microbiol.">
        <title>The Global Catalogue of Microorganisms (GCM) 10K type strain sequencing project: providing services to taxonomists for standard genome sequencing and annotation.</title>
        <authorList>
            <consortium name="The Broad Institute Genomics Platform"/>
            <consortium name="The Broad Institute Genome Sequencing Center for Infectious Disease"/>
            <person name="Wu L."/>
            <person name="Ma J."/>
        </authorList>
    </citation>
    <scope>NUCLEOTIDE SEQUENCE [LARGE SCALE GENOMIC DNA]</scope>
    <source>
        <strain evidence="5">CCUG 49018</strain>
    </source>
</reference>
<protein>
    <submittedName>
        <fullName evidence="4">DUF305 domain-containing protein</fullName>
    </submittedName>
</protein>
<organism evidence="4 5">
    <name type="scientific">Pseudonocardia benzenivorans</name>
    <dbReference type="NCBI Taxonomy" id="228005"/>
    <lineage>
        <taxon>Bacteria</taxon>
        <taxon>Bacillati</taxon>
        <taxon>Actinomycetota</taxon>
        <taxon>Actinomycetes</taxon>
        <taxon>Pseudonocardiales</taxon>
        <taxon>Pseudonocardiaceae</taxon>
        <taxon>Pseudonocardia</taxon>
    </lineage>
</organism>
<comment type="caution">
    <text evidence="4">The sequence shown here is derived from an EMBL/GenBank/DDBJ whole genome shotgun (WGS) entry which is preliminary data.</text>
</comment>
<dbReference type="PANTHER" id="PTHR36933">
    <property type="entry name" value="SLL0788 PROTEIN"/>
    <property type="match status" value="1"/>
</dbReference>
<feature type="domain" description="DUF305" evidence="3">
    <location>
        <begin position="91"/>
        <end position="253"/>
    </location>
</feature>
<sequence>MTAADVTHPDPAGPVDPVEAEVSPPVPPLDDPPAEDEHDGGGGGGEPRWVRPAVIIGAVLALLLLGGAGGLLVGLHNAPGDLSVPQADSVDVGFAQDMTVHHQQAVDMANWERDHTSDPALRQLAFDIESTQTAQIGRMQGWLALWGQPAQHSGAYMQWMVGAPAHDHGPTVAAAGMAAMPGMATDDDLRRLRASTGKELDVLFLQLMLRHHEGGAGMLEYGAKYAQVPDVRNLAAQMLSSQTSEAQYMTQLLAERGAQPLPVNAVR</sequence>
<dbReference type="InterPro" id="IPR012347">
    <property type="entry name" value="Ferritin-like"/>
</dbReference>
<keyword evidence="2" id="KW-0472">Membrane</keyword>
<keyword evidence="2" id="KW-0812">Transmembrane</keyword>
<dbReference type="Gene3D" id="1.20.1260.10">
    <property type="match status" value="1"/>
</dbReference>
<keyword evidence="2" id="KW-1133">Transmembrane helix</keyword>
<dbReference type="Proteomes" id="UP001597182">
    <property type="component" value="Unassembled WGS sequence"/>
</dbReference>
<dbReference type="EMBL" id="JBHTMB010000184">
    <property type="protein sequence ID" value="MFD1235893.1"/>
    <property type="molecule type" value="Genomic_DNA"/>
</dbReference>
<evidence type="ECO:0000313" key="4">
    <source>
        <dbReference type="EMBL" id="MFD1235893.1"/>
    </source>
</evidence>
<feature type="transmembrane region" description="Helical" evidence="2">
    <location>
        <begin position="53"/>
        <end position="75"/>
    </location>
</feature>
<dbReference type="Pfam" id="PF03713">
    <property type="entry name" value="DUF305"/>
    <property type="match status" value="1"/>
</dbReference>
<evidence type="ECO:0000259" key="3">
    <source>
        <dbReference type="Pfam" id="PF03713"/>
    </source>
</evidence>
<evidence type="ECO:0000256" key="2">
    <source>
        <dbReference type="SAM" id="Phobius"/>
    </source>
</evidence>
<dbReference type="RefSeq" id="WP_013673828.1">
    <property type="nucleotide sequence ID" value="NZ_BAABKS010000008.1"/>
</dbReference>
<dbReference type="PANTHER" id="PTHR36933:SF1">
    <property type="entry name" value="SLL0788 PROTEIN"/>
    <property type="match status" value="1"/>
</dbReference>
<keyword evidence="5" id="KW-1185">Reference proteome</keyword>
<name>A0ABW3VLT8_9PSEU</name>
<proteinExistence type="predicted"/>
<feature type="region of interest" description="Disordered" evidence="1">
    <location>
        <begin position="1"/>
        <end position="46"/>
    </location>
</feature>
<evidence type="ECO:0000313" key="5">
    <source>
        <dbReference type="Proteomes" id="UP001597182"/>
    </source>
</evidence>